<protein>
    <submittedName>
        <fullName evidence="2">Uncharacterized protein</fullName>
    </submittedName>
</protein>
<sequence>MREREEELAEGRPAATTAPGAATTAKADRRRRGPAATPAADASTGNRWRDERRGSARPRTSCSSGRAAAAVTTSLLRRPTLTVRAARTSSSAGQRRRGGRVRWRDCDADEEKRLQWRRRRGTEAAPTSSNDGDGGSDVGVAAR</sequence>
<evidence type="ECO:0000256" key="1">
    <source>
        <dbReference type="SAM" id="MobiDB-lite"/>
    </source>
</evidence>
<feature type="region of interest" description="Disordered" evidence="1">
    <location>
        <begin position="1"/>
        <end position="143"/>
    </location>
</feature>
<reference evidence="2 3" key="1">
    <citation type="submission" date="2024-01" db="EMBL/GenBank/DDBJ databases">
        <title>Genome assemblies of Stephania.</title>
        <authorList>
            <person name="Yang L."/>
        </authorList>
    </citation>
    <scope>NUCLEOTIDE SEQUENCE [LARGE SCALE GENOMIC DNA]</scope>
    <source>
        <strain evidence="2">JXDWG</strain>
        <tissue evidence="2">Leaf</tissue>
    </source>
</reference>
<keyword evidence="3" id="KW-1185">Reference proteome</keyword>
<evidence type="ECO:0000313" key="3">
    <source>
        <dbReference type="Proteomes" id="UP001419268"/>
    </source>
</evidence>
<comment type="caution">
    <text evidence="2">The sequence shown here is derived from an EMBL/GenBank/DDBJ whole genome shotgun (WGS) entry which is preliminary data.</text>
</comment>
<dbReference type="AlphaFoldDB" id="A0AAP0EK80"/>
<dbReference type="EMBL" id="JBBNAG010000011">
    <property type="protein sequence ID" value="KAK9094991.1"/>
    <property type="molecule type" value="Genomic_DNA"/>
</dbReference>
<gene>
    <name evidence="2" type="ORF">Scep_026460</name>
</gene>
<name>A0AAP0EK80_9MAGN</name>
<feature type="compositionally biased region" description="Low complexity" evidence="1">
    <location>
        <begin position="14"/>
        <end position="25"/>
    </location>
</feature>
<proteinExistence type="predicted"/>
<feature type="compositionally biased region" description="Basic and acidic residues" evidence="1">
    <location>
        <begin position="102"/>
        <end position="114"/>
    </location>
</feature>
<dbReference type="Proteomes" id="UP001419268">
    <property type="component" value="Unassembled WGS sequence"/>
</dbReference>
<evidence type="ECO:0000313" key="2">
    <source>
        <dbReference type="EMBL" id="KAK9094991.1"/>
    </source>
</evidence>
<organism evidence="2 3">
    <name type="scientific">Stephania cephalantha</name>
    <dbReference type="NCBI Taxonomy" id="152367"/>
    <lineage>
        <taxon>Eukaryota</taxon>
        <taxon>Viridiplantae</taxon>
        <taxon>Streptophyta</taxon>
        <taxon>Embryophyta</taxon>
        <taxon>Tracheophyta</taxon>
        <taxon>Spermatophyta</taxon>
        <taxon>Magnoliopsida</taxon>
        <taxon>Ranunculales</taxon>
        <taxon>Menispermaceae</taxon>
        <taxon>Menispermoideae</taxon>
        <taxon>Cissampelideae</taxon>
        <taxon>Stephania</taxon>
    </lineage>
</organism>
<accession>A0AAP0EK80</accession>
<feature type="compositionally biased region" description="Low complexity" evidence="1">
    <location>
        <begin position="84"/>
        <end position="93"/>
    </location>
</feature>
<feature type="compositionally biased region" description="Low complexity" evidence="1">
    <location>
        <begin position="34"/>
        <end position="45"/>
    </location>
</feature>